<accession>A0A7C3SL53</accession>
<protein>
    <submittedName>
        <fullName evidence="2">Glycoside hydrolase family 65 protein</fullName>
    </submittedName>
</protein>
<reference evidence="2" key="1">
    <citation type="journal article" date="2020" name="mSystems">
        <title>Genome- and Community-Level Interaction Insights into Carbon Utilization and Element Cycling Functions of Hydrothermarchaeota in Hydrothermal Sediment.</title>
        <authorList>
            <person name="Zhou Z."/>
            <person name="Liu Y."/>
            <person name="Xu W."/>
            <person name="Pan J."/>
            <person name="Luo Z.H."/>
            <person name="Li M."/>
        </authorList>
    </citation>
    <scope>NUCLEOTIDE SEQUENCE [LARGE SCALE GENOMIC DNA]</scope>
    <source>
        <strain evidence="2">SpSt-8</strain>
    </source>
</reference>
<dbReference type="AlphaFoldDB" id="A0A7C3SL53"/>
<dbReference type="InterPro" id="IPR005195">
    <property type="entry name" value="Glyco_hydro_65_M"/>
</dbReference>
<feature type="domain" description="Glycoside hydrolase family 65 central catalytic" evidence="1">
    <location>
        <begin position="31"/>
        <end position="403"/>
    </location>
</feature>
<dbReference type="Pfam" id="PF03632">
    <property type="entry name" value="Glyco_hydro_65m"/>
    <property type="match status" value="1"/>
</dbReference>
<dbReference type="InterPro" id="IPR012341">
    <property type="entry name" value="6hp_glycosidase-like_sf"/>
</dbReference>
<dbReference type="GO" id="GO:0004553">
    <property type="term" value="F:hydrolase activity, hydrolyzing O-glycosyl compounds"/>
    <property type="evidence" value="ECO:0007669"/>
    <property type="project" value="TreeGrafter"/>
</dbReference>
<comment type="caution">
    <text evidence="2">The sequence shown here is derived from an EMBL/GenBank/DDBJ whole genome shotgun (WGS) entry which is preliminary data.</text>
</comment>
<gene>
    <name evidence="2" type="ORF">ENV88_03535</name>
</gene>
<dbReference type="GO" id="GO:0005975">
    <property type="term" value="P:carbohydrate metabolic process"/>
    <property type="evidence" value="ECO:0007669"/>
    <property type="project" value="InterPro"/>
</dbReference>
<organism evidence="2">
    <name type="scientific">Thermofilum pendens</name>
    <dbReference type="NCBI Taxonomy" id="2269"/>
    <lineage>
        <taxon>Archaea</taxon>
        <taxon>Thermoproteota</taxon>
        <taxon>Thermoprotei</taxon>
        <taxon>Thermofilales</taxon>
        <taxon>Thermofilaceae</taxon>
        <taxon>Thermofilum</taxon>
    </lineage>
</organism>
<sequence>MSTRELVGRGEWRELGLSIEGDEDFANALILNTFHLLQVYNDECEVFILPARGLHGYGYRGHVFWDADIYALPFYLLFKPEAARKMLEYRCRNLDAAIENARRNGYEGAQYPWESADDGLEATPREVPLDLAGKRRVRILTGELEHHITADVAYAVDLYFRFTQDRDFFERCGLRILVLTARFWVSRAQWDPARGKYVIRNVIGPDEYHVGVDNNFYTNVMAKHNLELAAHYAREALADSKLRERLLELRVTQEEISKWVEVSSKLEIPCESDGLCEQFEGYFKLKDFTIEPGVLGEKNLPQEVLASVHEYQVIKQADVVAAMFLLRDKFPREVLVKNYEYYLRRTTHASSLSLPMYAALALYLGRSEEGYDLLRQAALADISNIYGNTSDGFHVGSAGGVWTAILFGLLKIQPGESLSYERSASPCRVSMSFNVAYRGAKVRVSI</sequence>
<dbReference type="SUPFAM" id="SSF48208">
    <property type="entry name" value="Six-hairpin glycosidases"/>
    <property type="match status" value="1"/>
</dbReference>
<dbReference type="Gene3D" id="1.50.10.10">
    <property type="match status" value="1"/>
</dbReference>
<name>A0A7C3SL53_THEPE</name>
<dbReference type="PANTHER" id="PTHR11051">
    <property type="entry name" value="GLYCOSYL HYDROLASE-RELATED"/>
    <property type="match status" value="1"/>
</dbReference>
<proteinExistence type="predicted"/>
<dbReference type="PANTHER" id="PTHR11051:SF8">
    <property type="entry name" value="PROTEIN-GLUCOSYLGALACTOSYLHYDROXYLYSINE GLUCOSIDASE"/>
    <property type="match status" value="1"/>
</dbReference>
<keyword evidence="2" id="KW-0378">Hydrolase</keyword>
<evidence type="ECO:0000259" key="1">
    <source>
        <dbReference type="Pfam" id="PF03632"/>
    </source>
</evidence>
<dbReference type="InterPro" id="IPR008928">
    <property type="entry name" value="6-hairpin_glycosidase_sf"/>
</dbReference>
<evidence type="ECO:0000313" key="2">
    <source>
        <dbReference type="EMBL" id="HGB25110.1"/>
    </source>
</evidence>
<dbReference type="EMBL" id="DTIB01000077">
    <property type="protein sequence ID" value="HGB25110.1"/>
    <property type="molecule type" value="Genomic_DNA"/>
</dbReference>